<evidence type="ECO:0000313" key="3">
    <source>
        <dbReference type="Proteomes" id="UP001066276"/>
    </source>
</evidence>
<name>A0AAV7SB33_PLEWA</name>
<dbReference type="Proteomes" id="UP001066276">
    <property type="component" value="Chromosome 4_2"/>
</dbReference>
<evidence type="ECO:0000313" key="2">
    <source>
        <dbReference type="EMBL" id="KAJ1161772.1"/>
    </source>
</evidence>
<gene>
    <name evidence="2" type="ORF">NDU88_002253</name>
</gene>
<proteinExistence type="predicted"/>
<dbReference type="AlphaFoldDB" id="A0AAV7SB33"/>
<feature type="region of interest" description="Disordered" evidence="1">
    <location>
        <begin position="81"/>
        <end position="111"/>
    </location>
</feature>
<protein>
    <submittedName>
        <fullName evidence="2">Uncharacterized protein</fullName>
    </submittedName>
</protein>
<accession>A0AAV7SB33</accession>
<feature type="compositionally biased region" description="Basic and acidic residues" evidence="1">
    <location>
        <begin position="97"/>
        <end position="111"/>
    </location>
</feature>
<dbReference type="EMBL" id="JANPWB010000008">
    <property type="protein sequence ID" value="KAJ1161772.1"/>
    <property type="molecule type" value="Genomic_DNA"/>
</dbReference>
<evidence type="ECO:0000256" key="1">
    <source>
        <dbReference type="SAM" id="MobiDB-lite"/>
    </source>
</evidence>
<sequence>MVPRRNCDLETQKCGVYRGKEPRKKRTSVGRAERLNVKQKTRRSVLKDPVLQAEVPCIFWERRGTRTGVFKPTTRNNRYEASYRGGARAGKLSPRGLLDRAHRVDERRRMT</sequence>
<reference evidence="2" key="1">
    <citation type="journal article" date="2022" name="bioRxiv">
        <title>Sequencing and chromosome-scale assembly of the giantPleurodeles waltlgenome.</title>
        <authorList>
            <person name="Brown T."/>
            <person name="Elewa A."/>
            <person name="Iarovenko S."/>
            <person name="Subramanian E."/>
            <person name="Araus A.J."/>
            <person name="Petzold A."/>
            <person name="Susuki M."/>
            <person name="Suzuki K.-i.T."/>
            <person name="Hayashi T."/>
            <person name="Toyoda A."/>
            <person name="Oliveira C."/>
            <person name="Osipova E."/>
            <person name="Leigh N.D."/>
            <person name="Simon A."/>
            <person name="Yun M.H."/>
        </authorList>
    </citation>
    <scope>NUCLEOTIDE SEQUENCE</scope>
    <source>
        <strain evidence="2">20211129_DDA</strain>
        <tissue evidence="2">Liver</tissue>
    </source>
</reference>
<comment type="caution">
    <text evidence="2">The sequence shown here is derived from an EMBL/GenBank/DDBJ whole genome shotgun (WGS) entry which is preliminary data.</text>
</comment>
<organism evidence="2 3">
    <name type="scientific">Pleurodeles waltl</name>
    <name type="common">Iberian ribbed newt</name>
    <dbReference type="NCBI Taxonomy" id="8319"/>
    <lineage>
        <taxon>Eukaryota</taxon>
        <taxon>Metazoa</taxon>
        <taxon>Chordata</taxon>
        <taxon>Craniata</taxon>
        <taxon>Vertebrata</taxon>
        <taxon>Euteleostomi</taxon>
        <taxon>Amphibia</taxon>
        <taxon>Batrachia</taxon>
        <taxon>Caudata</taxon>
        <taxon>Salamandroidea</taxon>
        <taxon>Salamandridae</taxon>
        <taxon>Pleurodelinae</taxon>
        <taxon>Pleurodeles</taxon>
    </lineage>
</organism>
<keyword evidence="3" id="KW-1185">Reference proteome</keyword>